<organism evidence="3 4">
    <name type="scientific">Thermococcus siculi</name>
    <dbReference type="NCBI Taxonomy" id="72803"/>
    <lineage>
        <taxon>Archaea</taxon>
        <taxon>Methanobacteriati</taxon>
        <taxon>Methanobacteriota</taxon>
        <taxon>Thermococci</taxon>
        <taxon>Thermococcales</taxon>
        <taxon>Thermococcaceae</taxon>
        <taxon>Thermococcus</taxon>
    </lineage>
</organism>
<gene>
    <name evidence="3" type="ORF">A3L11_03290</name>
</gene>
<dbReference type="EMBL" id="CP015103">
    <property type="protein sequence ID" value="ASJ08304.1"/>
    <property type="molecule type" value="Genomic_DNA"/>
</dbReference>
<dbReference type="AlphaFoldDB" id="A0A2Z2MNV2"/>
<keyword evidence="1" id="KW-1133">Transmembrane helix</keyword>
<reference evidence="3 4" key="1">
    <citation type="submission" date="2016-04" db="EMBL/GenBank/DDBJ databases">
        <title>Complete genome sequence of Thermococcus siculi type strain RG-20.</title>
        <authorList>
            <person name="Oger P.M."/>
        </authorList>
    </citation>
    <scope>NUCLEOTIDE SEQUENCE [LARGE SCALE GENOMIC DNA]</scope>
    <source>
        <strain evidence="3 4">RG-20</strain>
    </source>
</reference>
<feature type="transmembrane region" description="Helical" evidence="1">
    <location>
        <begin position="325"/>
        <end position="358"/>
    </location>
</feature>
<keyword evidence="4" id="KW-1185">Reference proteome</keyword>
<dbReference type="PANTHER" id="PTHR42204">
    <property type="entry name" value="INTEGRAL MEMBRANE PROTEIN"/>
    <property type="match status" value="1"/>
</dbReference>
<keyword evidence="1" id="KW-0472">Membrane</keyword>
<evidence type="ECO:0000313" key="3">
    <source>
        <dbReference type="EMBL" id="ASJ08304.1"/>
    </source>
</evidence>
<dbReference type="OrthoDB" id="53365at2157"/>
<feature type="transmembrane region" description="Helical" evidence="1">
    <location>
        <begin position="203"/>
        <end position="223"/>
    </location>
</feature>
<feature type="transmembrane region" description="Helical" evidence="1">
    <location>
        <begin position="140"/>
        <end position="159"/>
    </location>
</feature>
<evidence type="ECO:0000313" key="4">
    <source>
        <dbReference type="Proteomes" id="UP000250125"/>
    </source>
</evidence>
<dbReference type="Proteomes" id="UP000250125">
    <property type="component" value="Chromosome"/>
</dbReference>
<feature type="transmembrane region" description="Helical" evidence="1">
    <location>
        <begin position="114"/>
        <end position="133"/>
    </location>
</feature>
<feature type="transmembrane region" description="Helical" evidence="1">
    <location>
        <begin position="243"/>
        <end position="263"/>
    </location>
</feature>
<accession>A0A2Z2MNV2</accession>
<dbReference type="RefSeq" id="WP_088855543.1">
    <property type="nucleotide sequence ID" value="NZ_CP015103.1"/>
</dbReference>
<evidence type="ECO:0000259" key="2">
    <source>
        <dbReference type="Pfam" id="PF01970"/>
    </source>
</evidence>
<dbReference type="PANTHER" id="PTHR42204:SF1">
    <property type="entry name" value="INTEGRAL MEMBRANE PROTEIN"/>
    <property type="match status" value="1"/>
</dbReference>
<evidence type="ECO:0000256" key="1">
    <source>
        <dbReference type="SAM" id="Phobius"/>
    </source>
</evidence>
<dbReference type="GeneID" id="33317230"/>
<dbReference type="InterPro" id="IPR002823">
    <property type="entry name" value="DUF112_TM"/>
</dbReference>
<keyword evidence="1" id="KW-0812">Transmembrane</keyword>
<feature type="transmembrane region" description="Helical" evidence="1">
    <location>
        <begin position="284"/>
        <end position="313"/>
    </location>
</feature>
<feature type="transmembrane region" description="Helical" evidence="1">
    <location>
        <begin position="88"/>
        <end position="108"/>
    </location>
</feature>
<dbReference type="KEGG" id="tsl:A3L11_03290"/>
<feature type="domain" description="DUF112" evidence="2">
    <location>
        <begin position="5"/>
        <end position="366"/>
    </location>
</feature>
<feature type="transmembrane region" description="Helical" evidence="1">
    <location>
        <begin position="165"/>
        <end position="182"/>
    </location>
</feature>
<name>A0A2Z2MNV2_9EURY</name>
<sequence length="376" mass="40473">MLRELLMGIAGGTLSGISPGIHVNTLAAFLDGLGIGDNLLLFAMGLTHTFLDVIPSAFLGVPDEGTALGVLPAHRLVMEGRAMEVVRIALWASLLAVLVSFPLIPLYLRIAPLYRPGFGRFAVLLLAAFLILAERGTLKLYALLIFLLSGLLGILTFRLGLNQPFYHLFTGLFGIPVILLALERKNSPAFESKGREILMEEKHFTAFSFLGTILGMVASLVPAFTASQAALMGSFISRDERSFLAVVFSVNTANFLFSFLNFLATGRRRNGIVALMNPLPRGTLTFYLLAALFVSIAVLLYGEPLAGVILGVLRRIPYRTLNSSVLLFLVVLSYAFDGFPGVLVLTGASMVGVLAVLLGVKRTNCMGVLMLPIIIG</sequence>
<proteinExistence type="predicted"/>
<dbReference type="Pfam" id="PF01970">
    <property type="entry name" value="TctA"/>
    <property type="match status" value="1"/>
</dbReference>
<protein>
    <recommendedName>
        <fullName evidence="2">DUF112 domain-containing protein</fullName>
    </recommendedName>
</protein>